<dbReference type="Gene3D" id="3.30.559.10">
    <property type="entry name" value="Chloramphenicol acetyltransferase-like domain"/>
    <property type="match status" value="1"/>
</dbReference>
<protein>
    <submittedName>
        <fullName evidence="1">Transferase</fullName>
    </submittedName>
</protein>
<evidence type="ECO:0000313" key="1">
    <source>
        <dbReference type="EMBL" id="PON46895.1"/>
    </source>
</evidence>
<organism evidence="1 2">
    <name type="scientific">Trema orientale</name>
    <name type="common">Charcoal tree</name>
    <name type="synonym">Celtis orientalis</name>
    <dbReference type="NCBI Taxonomy" id="63057"/>
    <lineage>
        <taxon>Eukaryota</taxon>
        <taxon>Viridiplantae</taxon>
        <taxon>Streptophyta</taxon>
        <taxon>Embryophyta</taxon>
        <taxon>Tracheophyta</taxon>
        <taxon>Spermatophyta</taxon>
        <taxon>Magnoliopsida</taxon>
        <taxon>eudicotyledons</taxon>
        <taxon>Gunneridae</taxon>
        <taxon>Pentapetalae</taxon>
        <taxon>rosids</taxon>
        <taxon>fabids</taxon>
        <taxon>Rosales</taxon>
        <taxon>Cannabaceae</taxon>
        <taxon>Trema</taxon>
    </lineage>
</organism>
<dbReference type="Pfam" id="PF02458">
    <property type="entry name" value="Transferase"/>
    <property type="match status" value="1"/>
</dbReference>
<reference evidence="2" key="1">
    <citation type="submission" date="2016-06" db="EMBL/GenBank/DDBJ databases">
        <title>Parallel loss of symbiosis genes in relatives of nitrogen-fixing non-legume Parasponia.</title>
        <authorList>
            <person name="Van Velzen R."/>
            <person name="Holmer R."/>
            <person name="Bu F."/>
            <person name="Rutten L."/>
            <person name="Van Zeijl A."/>
            <person name="Liu W."/>
            <person name="Santuari L."/>
            <person name="Cao Q."/>
            <person name="Sharma T."/>
            <person name="Shen D."/>
            <person name="Roswanjaya Y."/>
            <person name="Wardhani T."/>
            <person name="Kalhor M.S."/>
            <person name="Jansen J."/>
            <person name="Van den Hoogen J."/>
            <person name="Gungor B."/>
            <person name="Hartog M."/>
            <person name="Hontelez J."/>
            <person name="Verver J."/>
            <person name="Yang W.-C."/>
            <person name="Schijlen E."/>
            <person name="Repin R."/>
            <person name="Schilthuizen M."/>
            <person name="Schranz E."/>
            <person name="Heidstra R."/>
            <person name="Miyata K."/>
            <person name="Fedorova E."/>
            <person name="Kohlen W."/>
            <person name="Bisseling T."/>
            <person name="Smit S."/>
            <person name="Geurts R."/>
        </authorList>
    </citation>
    <scope>NUCLEOTIDE SEQUENCE [LARGE SCALE GENOMIC DNA]</scope>
    <source>
        <strain evidence="2">cv. RG33-2</strain>
    </source>
</reference>
<dbReference type="InterPro" id="IPR023213">
    <property type="entry name" value="CAT-like_dom_sf"/>
</dbReference>
<dbReference type="InParanoid" id="A0A2P5BDN6"/>
<dbReference type="AlphaFoldDB" id="A0A2P5BDN6"/>
<keyword evidence="1" id="KW-0808">Transferase</keyword>
<keyword evidence="2" id="KW-1185">Reference proteome</keyword>
<dbReference type="OrthoDB" id="671439at2759"/>
<dbReference type="Proteomes" id="UP000237000">
    <property type="component" value="Unassembled WGS sequence"/>
</dbReference>
<sequence length="125" mass="14501">MVGKQATVKSKPVPPGKYFPPSVLDRPMEMNHIRMVFYYPKMMMMQEETGHVNHVLRISLSELLTNYPAVTGRLLRNDEDGQWMNKCNRTVAARAQGSVEDWLKCVDKDKEPKLVYYWEELGNVP</sequence>
<gene>
    <name evidence="1" type="ORF">TorRG33x02_324860</name>
</gene>
<name>A0A2P5BDN6_TREOI</name>
<comment type="caution">
    <text evidence="1">The sequence shown here is derived from an EMBL/GenBank/DDBJ whole genome shotgun (WGS) entry which is preliminary data.</text>
</comment>
<dbReference type="EMBL" id="JXTC01000545">
    <property type="protein sequence ID" value="PON46895.1"/>
    <property type="molecule type" value="Genomic_DNA"/>
</dbReference>
<dbReference type="GO" id="GO:0016740">
    <property type="term" value="F:transferase activity"/>
    <property type="evidence" value="ECO:0007669"/>
    <property type="project" value="UniProtKB-KW"/>
</dbReference>
<accession>A0A2P5BDN6</accession>
<proteinExistence type="predicted"/>
<dbReference type="STRING" id="63057.A0A2P5BDN6"/>
<evidence type="ECO:0000313" key="2">
    <source>
        <dbReference type="Proteomes" id="UP000237000"/>
    </source>
</evidence>